<dbReference type="CDD" id="cd08414">
    <property type="entry name" value="PBP2_LTTR_aromatics_like"/>
    <property type="match status" value="1"/>
</dbReference>
<comment type="similarity">
    <text evidence="1">Belongs to the LysR transcriptional regulatory family.</text>
</comment>
<dbReference type="PROSITE" id="PS50931">
    <property type="entry name" value="HTH_LYSR"/>
    <property type="match status" value="1"/>
</dbReference>
<feature type="domain" description="HTH lysR-type" evidence="5">
    <location>
        <begin position="1"/>
        <end position="59"/>
    </location>
</feature>
<dbReference type="Proteomes" id="UP000010729">
    <property type="component" value="Unassembled WGS sequence"/>
</dbReference>
<sequence length="309" mass="34756">MEIRELKYFVAVAENLSFTKAAQRLQMTQPPLSQAIARLEKELGVRLFEREARQSPRLTESGTVLYAEARRILKGVEVAESLLRHTKKKKRLLRVGSISSVHSGLMPSVVRSFTEAHPEIRVLVAESEEVDVRSELRSGSLDIGFTRAGETSEGFESEFLCDEPLIAVLPIAHRLAHRNSIRLSELADDDFVTFERNDAPEAYDRILISCIRAGFHPRVPMTAKNDLAMLSTIACGVGMSLMPLVSSSLEIPGVRFVPLEEPWAFTPLSMTWLKGIDNPARDMFASAVRLELRRRQVQDLERGRRTLTM</sequence>
<dbReference type="PRINTS" id="PR00039">
    <property type="entry name" value="HTHLYSR"/>
</dbReference>
<dbReference type="AlphaFoldDB" id="N1V4H9"/>
<dbReference type="Pfam" id="PF03466">
    <property type="entry name" value="LysR_substrate"/>
    <property type="match status" value="1"/>
</dbReference>
<dbReference type="PANTHER" id="PTHR30346">
    <property type="entry name" value="TRANSCRIPTIONAL DUAL REGULATOR HCAR-RELATED"/>
    <property type="match status" value="1"/>
</dbReference>
<evidence type="ECO:0000256" key="2">
    <source>
        <dbReference type="ARBA" id="ARBA00023015"/>
    </source>
</evidence>
<dbReference type="InterPro" id="IPR036388">
    <property type="entry name" value="WH-like_DNA-bd_sf"/>
</dbReference>
<dbReference type="SUPFAM" id="SSF53850">
    <property type="entry name" value="Periplasmic binding protein-like II"/>
    <property type="match status" value="1"/>
</dbReference>
<comment type="caution">
    <text evidence="6">The sequence shown here is derived from an EMBL/GenBank/DDBJ whole genome shotgun (WGS) entry which is preliminary data.</text>
</comment>
<evidence type="ECO:0000256" key="1">
    <source>
        <dbReference type="ARBA" id="ARBA00009437"/>
    </source>
</evidence>
<dbReference type="GO" id="GO:0032993">
    <property type="term" value="C:protein-DNA complex"/>
    <property type="evidence" value="ECO:0007669"/>
    <property type="project" value="TreeGrafter"/>
</dbReference>
<dbReference type="InterPro" id="IPR005119">
    <property type="entry name" value="LysR_subst-bd"/>
</dbReference>
<evidence type="ECO:0000313" key="6">
    <source>
        <dbReference type="EMBL" id="EMY36240.1"/>
    </source>
</evidence>
<proteinExistence type="inferred from homology"/>
<dbReference type="Gene3D" id="3.40.190.10">
    <property type="entry name" value="Periplasmic binding protein-like II"/>
    <property type="match status" value="2"/>
</dbReference>
<accession>N1V4H9</accession>
<dbReference type="OrthoDB" id="3636008at2"/>
<dbReference type="Gene3D" id="1.10.10.10">
    <property type="entry name" value="Winged helix-like DNA-binding domain superfamily/Winged helix DNA-binding domain"/>
    <property type="match status" value="1"/>
</dbReference>
<dbReference type="PANTHER" id="PTHR30346:SF0">
    <property type="entry name" value="HCA OPERON TRANSCRIPTIONAL ACTIVATOR HCAR"/>
    <property type="match status" value="1"/>
</dbReference>
<gene>
    <name evidence="6" type="ORF">D477_000180</name>
</gene>
<dbReference type="FunFam" id="1.10.10.10:FF:000001">
    <property type="entry name" value="LysR family transcriptional regulator"/>
    <property type="match status" value="1"/>
</dbReference>
<protein>
    <submittedName>
        <fullName evidence="6">Transcriptional regulator</fullName>
    </submittedName>
</protein>
<reference evidence="6 7" key="1">
    <citation type="journal article" date="2013" name="Genome Announc.">
        <title>Draft Genome Sequence of Arthrobacter crystallopoietes Strain BAB-32, Revealing Genes for Bioremediation.</title>
        <authorList>
            <person name="Joshi M.N."/>
            <person name="Pandit A.S."/>
            <person name="Sharma A."/>
            <person name="Pandya R.V."/>
            <person name="Desai S.M."/>
            <person name="Saxena A.K."/>
            <person name="Bagatharia S.B."/>
        </authorList>
    </citation>
    <scope>NUCLEOTIDE SEQUENCE [LARGE SCALE GENOMIC DNA]</scope>
    <source>
        <strain evidence="6 7">BAB-32</strain>
    </source>
</reference>
<dbReference type="EMBL" id="ANPE02000007">
    <property type="protein sequence ID" value="EMY36240.1"/>
    <property type="molecule type" value="Genomic_DNA"/>
</dbReference>
<dbReference type="InterPro" id="IPR036390">
    <property type="entry name" value="WH_DNA-bd_sf"/>
</dbReference>
<dbReference type="RefSeq" id="WP_005266096.1">
    <property type="nucleotide sequence ID" value="NZ_ANPE02000007.1"/>
</dbReference>
<keyword evidence="7" id="KW-1185">Reference proteome</keyword>
<dbReference type="Pfam" id="PF00126">
    <property type="entry name" value="HTH_1"/>
    <property type="match status" value="1"/>
</dbReference>
<name>N1V4H9_9MICC</name>
<dbReference type="GO" id="GO:0003677">
    <property type="term" value="F:DNA binding"/>
    <property type="evidence" value="ECO:0007669"/>
    <property type="project" value="UniProtKB-KW"/>
</dbReference>
<dbReference type="GO" id="GO:0003700">
    <property type="term" value="F:DNA-binding transcription factor activity"/>
    <property type="evidence" value="ECO:0007669"/>
    <property type="project" value="InterPro"/>
</dbReference>
<evidence type="ECO:0000256" key="3">
    <source>
        <dbReference type="ARBA" id="ARBA00023125"/>
    </source>
</evidence>
<keyword evidence="3" id="KW-0238">DNA-binding</keyword>
<dbReference type="InterPro" id="IPR000847">
    <property type="entry name" value="LysR_HTH_N"/>
</dbReference>
<evidence type="ECO:0000313" key="7">
    <source>
        <dbReference type="Proteomes" id="UP000010729"/>
    </source>
</evidence>
<evidence type="ECO:0000259" key="5">
    <source>
        <dbReference type="PROSITE" id="PS50931"/>
    </source>
</evidence>
<keyword evidence="4" id="KW-0804">Transcription</keyword>
<organism evidence="6 7">
    <name type="scientific">Arthrobacter crystallopoietes BAB-32</name>
    <dbReference type="NCBI Taxonomy" id="1246476"/>
    <lineage>
        <taxon>Bacteria</taxon>
        <taxon>Bacillati</taxon>
        <taxon>Actinomycetota</taxon>
        <taxon>Actinomycetes</taxon>
        <taxon>Micrococcales</taxon>
        <taxon>Micrococcaceae</taxon>
        <taxon>Crystallibacter</taxon>
    </lineage>
</organism>
<dbReference type="SUPFAM" id="SSF46785">
    <property type="entry name" value="Winged helix' DNA-binding domain"/>
    <property type="match status" value="1"/>
</dbReference>
<keyword evidence="2" id="KW-0805">Transcription regulation</keyword>
<evidence type="ECO:0000256" key="4">
    <source>
        <dbReference type="ARBA" id="ARBA00023163"/>
    </source>
</evidence>